<protein>
    <submittedName>
        <fullName evidence="6">OmpH family outer membrane protein</fullName>
    </submittedName>
</protein>
<accession>A0ABS7XIC4</accession>
<dbReference type="SMART" id="SM00935">
    <property type="entry name" value="OmpH"/>
    <property type="match status" value="1"/>
</dbReference>
<keyword evidence="3" id="KW-0175">Coiled coil</keyword>
<evidence type="ECO:0000256" key="5">
    <source>
        <dbReference type="SAM" id="SignalP"/>
    </source>
</evidence>
<dbReference type="EMBL" id="JAIQZE010000001">
    <property type="protein sequence ID" value="MBZ9777752.1"/>
    <property type="molecule type" value="Genomic_DNA"/>
</dbReference>
<evidence type="ECO:0000313" key="6">
    <source>
        <dbReference type="EMBL" id="MBZ9777752.1"/>
    </source>
</evidence>
<name>A0ABS7XIC4_9FLAO</name>
<dbReference type="Proteomes" id="UP001199314">
    <property type="component" value="Unassembled WGS sequence"/>
</dbReference>
<dbReference type="Gene3D" id="3.30.910.20">
    <property type="entry name" value="Skp domain"/>
    <property type="match status" value="1"/>
</dbReference>
<dbReference type="PANTHER" id="PTHR35089">
    <property type="entry name" value="CHAPERONE PROTEIN SKP"/>
    <property type="match status" value="1"/>
</dbReference>
<keyword evidence="7" id="KW-1185">Reference proteome</keyword>
<organism evidence="6 7">
    <name type="scientific">Psychroflexus longus</name>
    <dbReference type="NCBI Taxonomy" id="2873596"/>
    <lineage>
        <taxon>Bacteria</taxon>
        <taxon>Pseudomonadati</taxon>
        <taxon>Bacteroidota</taxon>
        <taxon>Flavobacteriia</taxon>
        <taxon>Flavobacteriales</taxon>
        <taxon>Flavobacteriaceae</taxon>
        <taxon>Psychroflexus</taxon>
    </lineage>
</organism>
<feature type="coiled-coil region" evidence="3">
    <location>
        <begin position="44"/>
        <end position="104"/>
    </location>
</feature>
<gene>
    <name evidence="6" type="ORF">LB452_02350</name>
</gene>
<comment type="similarity">
    <text evidence="1">Belongs to the Skp family.</text>
</comment>
<evidence type="ECO:0000256" key="4">
    <source>
        <dbReference type="SAM" id="MobiDB-lite"/>
    </source>
</evidence>
<evidence type="ECO:0000256" key="3">
    <source>
        <dbReference type="SAM" id="Coils"/>
    </source>
</evidence>
<evidence type="ECO:0000256" key="2">
    <source>
        <dbReference type="ARBA" id="ARBA00022729"/>
    </source>
</evidence>
<dbReference type="RefSeq" id="WP_224460113.1">
    <property type="nucleotide sequence ID" value="NZ_JAIQZE010000001.1"/>
</dbReference>
<reference evidence="7" key="1">
    <citation type="submission" date="2023-07" db="EMBL/GenBank/DDBJ databases">
        <title>Novel species isolated from saline lakes on Tibetan Plateau.</title>
        <authorList>
            <person name="Lu H."/>
        </authorList>
    </citation>
    <scope>NUCLEOTIDE SEQUENCE [LARGE SCALE GENOMIC DNA]</scope>
    <source>
        <strain evidence="7">CAK8W</strain>
    </source>
</reference>
<keyword evidence="2 5" id="KW-0732">Signal</keyword>
<dbReference type="SUPFAM" id="SSF111384">
    <property type="entry name" value="OmpH-like"/>
    <property type="match status" value="1"/>
</dbReference>
<feature type="region of interest" description="Disordered" evidence="4">
    <location>
        <begin position="196"/>
        <end position="235"/>
    </location>
</feature>
<evidence type="ECO:0000313" key="7">
    <source>
        <dbReference type="Proteomes" id="UP001199314"/>
    </source>
</evidence>
<proteinExistence type="inferred from homology"/>
<comment type="caution">
    <text evidence="6">The sequence shown here is derived from an EMBL/GenBank/DDBJ whole genome shotgun (WGS) entry which is preliminary data.</text>
</comment>
<feature type="signal peptide" evidence="5">
    <location>
        <begin position="1"/>
        <end position="21"/>
    </location>
</feature>
<evidence type="ECO:0000256" key="1">
    <source>
        <dbReference type="ARBA" id="ARBA00009091"/>
    </source>
</evidence>
<sequence length="267" mass="31707">MKFLKYLLFLSIFSFSMSGQGGLKIAYVDMDYVLEKLPEYKQASNQLDMKAQQWRTEIEGKQNEINKLKAELENERPLLTSELIQDMEDEISFLENKLLEYRNKRFGVSGDFIVQKRQLIQPIQDQVFNAIQEIGDSRDYDFIFENSADALLLFSARRHDLSEVILKLINRNSRGAGAETADVIEELEDYKSVEKAEEDEIKKEEQALKEEERKSEREALIDERQRKRDSLRDARQREFEKRRARILKEREERQRERDSIKNARENN</sequence>
<dbReference type="Pfam" id="PF03938">
    <property type="entry name" value="OmpH"/>
    <property type="match status" value="1"/>
</dbReference>
<dbReference type="InterPro" id="IPR024930">
    <property type="entry name" value="Skp_dom_sf"/>
</dbReference>
<dbReference type="InterPro" id="IPR005632">
    <property type="entry name" value="Chaperone_Skp"/>
</dbReference>
<feature type="chain" id="PRO_5046504767" evidence="5">
    <location>
        <begin position="22"/>
        <end position="267"/>
    </location>
</feature>
<dbReference type="PANTHER" id="PTHR35089:SF1">
    <property type="entry name" value="CHAPERONE PROTEIN SKP"/>
    <property type="match status" value="1"/>
</dbReference>